<feature type="domain" description="NADP-dependent oxidoreductase" evidence="2">
    <location>
        <begin position="20"/>
        <end position="316"/>
    </location>
</feature>
<dbReference type="PANTHER" id="PTHR43625">
    <property type="entry name" value="AFLATOXIN B1 ALDEHYDE REDUCTASE"/>
    <property type="match status" value="1"/>
</dbReference>
<dbReference type="SUPFAM" id="SSF51430">
    <property type="entry name" value="NAD(P)-linked oxidoreductase"/>
    <property type="match status" value="1"/>
</dbReference>
<dbReference type="EMBL" id="KN832870">
    <property type="protein sequence ID" value="KIN07131.1"/>
    <property type="molecule type" value="Genomic_DNA"/>
</dbReference>
<dbReference type="AlphaFoldDB" id="A0A0C3HG30"/>
<protein>
    <recommendedName>
        <fullName evidence="2">NADP-dependent oxidoreductase domain-containing protein</fullName>
    </recommendedName>
</protein>
<sequence length="345" mass="38575">MTSKIPTRRLGKEGPLIPALGYGTMGLSSHYGKVPDDETRFAILDRAYELGIRFWDTSDMYGDSEELIGKWFARTGKRDEIFLSSKFGYKVTPSDGSMPGLTFHSDPEYLREACDRSLKRLGIEHIDLYYMHVPDGKTPIEDTIETMVELKKAGKIKYLGLCGTNKKGLRRAEAVHHIDSVQVEYGLFALDIEDPEEGCLETCRELGIAVVCLSPLGRGFLTGRYKNRDDFEANDIRRLFPRFSAENFPKNLKFVEYIQSAAEKKGCTAAQLCLAFLMAQGDDTIPIPGTKSIERLEENAGSLDVVLTEAELKDIRHEISSIPLSGSHRPGAYATIHGIETPERK</sequence>
<reference evidence="3 4" key="1">
    <citation type="submission" date="2014-04" db="EMBL/GenBank/DDBJ databases">
        <authorList>
            <consortium name="DOE Joint Genome Institute"/>
            <person name="Kuo A."/>
            <person name="Martino E."/>
            <person name="Perotto S."/>
            <person name="Kohler A."/>
            <person name="Nagy L.G."/>
            <person name="Floudas D."/>
            <person name="Copeland A."/>
            <person name="Barry K.W."/>
            <person name="Cichocki N."/>
            <person name="Veneault-Fourrey C."/>
            <person name="LaButti K."/>
            <person name="Lindquist E.A."/>
            <person name="Lipzen A."/>
            <person name="Lundell T."/>
            <person name="Morin E."/>
            <person name="Murat C."/>
            <person name="Sun H."/>
            <person name="Tunlid A."/>
            <person name="Henrissat B."/>
            <person name="Grigoriev I.V."/>
            <person name="Hibbett D.S."/>
            <person name="Martin F."/>
            <person name="Nordberg H.P."/>
            <person name="Cantor M.N."/>
            <person name="Hua S.X."/>
        </authorList>
    </citation>
    <scope>NUCLEOTIDE SEQUENCE [LARGE SCALE GENOMIC DNA]</scope>
    <source>
        <strain evidence="3 4">Zn</strain>
    </source>
</reference>
<dbReference type="InterPro" id="IPR050791">
    <property type="entry name" value="Aldo-Keto_reductase"/>
</dbReference>
<evidence type="ECO:0000313" key="3">
    <source>
        <dbReference type="EMBL" id="KIN07131.1"/>
    </source>
</evidence>
<dbReference type="Pfam" id="PF00248">
    <property type="entry name" value="Aldo_ket_red"/>
    <property type="match status" value="1"/>
</dbReference>
<dbReference type="OrthoDB" id="37537at2759"/>
<dbReference type="PANTHER" id="PTHR43625:SF40">
    <property type="entry name" value="ALDO-KETO REDUCTASE YAKC [NADP(+)]"/>
    <property type="match status" value="1"/>
</dbReference>
<organism evidence="3 4">
    <name type="scientific">Oidiodendron maius (strain Zn)</name>
    <dbReference type="NCBI Taxonomy" id="913774"/>
    <lineage>
        <taxon>Eukaryota</taxon>
        <taxon>Fungi</taxon>
        <taxon>Dikarya</taxon>
        <taxon>Ascomycota</taxon>
        <taxon>Pezizomycotina</taxon>
        <taxon>Leotiomycetes</taxon>
        <taxon>Leotiomycetes incertae sedis</taxon>
        <taxon>Myxotrichaceae</taxon>
        <taxon>Oidiodendron</taxon>
    </lineage>
</organism>
<dbReference type="InterPro" id="IPR036812">
    <property type="entry name" value="NAD(P)_OxRdtase_dom_sf"/>
</dbReference>
<keyword evidence="1" id="KW-0560">Oxidoreductase</keyword>
<dbReference type="GO" id="GO:0016491">
    <property type="term" value="F:oxidoreductase activity"/>
    <property type="evidence" value="ECO:0007669"/>
    <property type="project" value="UniProtKB-KW"/>
</dbReference>
<evidence type="ECO:0000259" key="2">
    <source>
        <dbReference type="Pfam" id="PF00248"/>
    </source>
</evidence>
<dbReference type="Proteomes" id="UP000054321">
    <property type="component" value="Unassembled WGS sequence"/>
</dbReference>
<dbReference type="HOGENOM" id="CLU_023205_2_1_1"/>
<dbReference type="GO" id="GO:0005737">
    <property type="term" value="C:cytoplasm"/>
    <property type="evidence" value="ECO:0007669"/>
    <property type="project" value="TreeGrafter"/>
</dbReference>
<dbReference type="InterPro" id="IPR023210">
    <property type="entry name" value="NADP_OxRdtase_dom"/>
</dbReference>
<dbReference type="InParanoid" id="A0A0C3HG30"/>
<dbReference type="Gene3D" id="3.20.20.100">
    <property type="entry name" value="NADP-dependent oxidoreductase domain"/>
    <property type="match status" value="1"/>
</dbReference>
<evidence type="ECO:0000313" key="4">
    <source>
        <dbReference type="Proteomes" id="UP000054321"/>
    </source>
</evidence>
<gene>
    <name evidence="3" type="ORF">OIDMADRAFT_174148</name>
</gene>
<dbReference type="STRING" id="913774.A0A0C3HG30"/>
<evidence type="ECO:0000256" key="1">
    <source>
        <dbReference type="ARBA" id="ARBA00023002"/>
    </source>
</evidence>
<name>A0A0C3HG30_OIDMZ</name>
<reference evidence="4" key="2">
    <citation type="submission" date="2015-01" db="EMBL/GenBank/DDBJ databases">
        <title>Evolutionary Origins and Diversification of the Mycorrhizal Mutualists.</title>
        <authorList>
            <consortium name="DOE Joint Genome Institute"/>
            <consortium name="Mycorrhizal Genomics Consortium"/>
            <person name="Kohler A."/>
            <person name="Kuo A."/>
            <person name="Nagy L.G."/>
            <person name="Floudas D."/>
            <person name="Copeland A."/>
            <person name="Barry K.W."/>
            <person name="Cichocki N."/>
            <person name="Veneault-Fourrey C."/>
            <person name="LaButti K."/>
            <person name="Lindquist E.A."/>
            <person name="Lipzen A."/>
            <person name="Lundell T."/>
            <person name="Morin E."/>
            <person name="Murat C."/>
            <person name="Riley R."/>
            <person name="Ohm R."/>
            <person name="Sun H."/>
            <person name="Tunlid A."/>
            <person name="Henrissat B."/>
            <person name="Grigoriev I.V."/>
            <person name="Hibbett D.S."/>
            <person name="Martin F."/>
        </authorList>
    </citation>
    <scope>NUCLEOTIDE SEQUENCE [LARGE SCALE GENOMIC DNA]</scope>
    <source>
        <strain evidence="4">Zn</strain>
    </source>
</reference>
<accession>A0A0C3HG30</accession>
<keyword evidence="4" id="KW-1185">Reference proteome</keyword>
<proteinExistence type="predicted"/>